<feature type="compositionally biased region" description="Basic residues" evidence="1">
    <location>
        <begin position="136"/>
        <end position="145"/>
    </location>
</feature>
<sequence>MASRGGSPSARGDNSGSQKPSDEDRAAKNELRDQVLTQTCTADDEETPVPLPANPVSLAASVGETSQALSPFEYEMNTQASLMPGAASAGGAAGSEINRPPPLPEKPNKSLPRGTGGRWKAPARKADVDRKSMGARIKKTSKTTKKPPCGRFDPKPDDDDAPMGGGASKAVGAVAVSTSAIKGIGVFGLGADSKGLIASMMAQAVQAGSRKLHEDISGCSKTVANTDATMKNLVGKVEAQGQALGKIASAMSELVSKVADAAATHRATPSVGTIVNVNSELAVTLAGHNGYQQMLLVRSKLRENANHVMGTTNLTEYVFPDGDMTGDTIHDTVGSVLNLQGDTINDWLMQWIPSNALSQKGKASMSRARDPLQRVKPHFIQALRKKVLQAYCQELGVEQHKVTTDAGLAWLQSDEYFQSVRGGKAMHAGCDALFSEVGASHRVKAPTTPGGERETGATVGHYALVGSFVRHFLEVLCNLRPSGRSGIADGAYEEWRDEICRIVDYWPTGAEVHHGVRLVDFETVKAAVCEGVAEENVWVQEEEEA</sequence>
<gene>
    <name evidence="2" type="ORF">BU14_0522s0001</name>
</gene>
<proteinExistence type="predicted"/>
<evidence type="ECO:0000256" key="1">
    <source>
        <dbReference type="SAM" id="MobiDB-lite"/>
    </source>
</evidence>
<reference evidence="2 3" key="1">
    <citation type="submission" date="2017-03" db="EMBL/GenBank/DDBJ databases">
        <title>WGS assembly of Porphyra umbilicalis.</title>
        <authorList>
            <person name="Brawley S.H."/>
            <person name="Blouin N.A."/>
            <person name="Ficko-Blean E."/>
            <person name="Wheeler G.L."/>
            <person name="Lohr M."/>
            <person name="Goodson H.V."/>
            <person name="Jenkins J.W."/>
            <person name="Blaby-Haas C.E."/>
            <person name="Helliwell K.E."/>
            <person name="Chan C."/>
            <person name="Marriage T."/>
            <person name="Bhattacharya D."/>
            <person name="Klein A.S."/>
            <person name="Badis Y."/>
            <person name="Brodie J."/>
            <person name="Cao Y."/>
            <person name="Collen J."/>
            <person name="Dittami S.M."/>
            <person name="Gachon C.M."/>
            <person name="Green B.R."/>
            <person name="Karpowicz S."/>
            <person name="Kim J.W."/>
            <person name="Kudahl U."/>
            <person name="Lin S."/>
            <person name="Michel G."/>
            <person name="Mittag M."/>
            <person name="Olson B.J."/>
            <person name="Pangilinan J."/>
            <person name="Peng Y."/>
            <person name="Qiu H."/>
            <person name="Shu S."/>
            <person name="Singer J.T."/>
            <person name="Smith A.G."/>
            <person name="Sprecher B.N."/>
            <person name="Wagner V."/>
            <person name="Wang W."/>
            <person name="Wang Z.-Y."/>
            <person name="Yan J."/>
            <person name="Yarish C."/>
            <person name="Zoeuner-Riek S."/>
            <person name="Zhuang Y."/>
            <person name="Zou Y."/>
            <person name="Lindquist E.A."/>
            <person name="Grimwood J."/>
            <person name="Barry K."/>
            <person name="Rokhsar D.S."/>
            <person name="Schmutz J."/>
            <person name="Stiller J.W."/>
            <person name="Grossman A.R."/>
            <person name="Prochnik S.E."/>
        </authorList>
    </citation>
    <scope>NUCLEOTIDE SEQUENCE [LARGE SCALE GENOMIC DNA]</scope>
    <source>
        <strain evidence="2">4086291</strain>
    </source>
</reference>
<accession>A0A1X6NSD9</accession>
<dbReference type="Proteomes" id="UP000218209">
    <property type="component" value="Unassembled WGS sequence"/>
</dbReference>
<keyword evidence="3" id="KW-1185">Reference proteome</keyword>
<feature type="compositionally biased region" description="Basic and acidic residues" evidence="1">
    <location>
        <begin position="20"/>
        <end position="33"/>
    </location>
</feature>
<name>A0A1X6NSD9_PORUM</name>
<dbReference type="EMBL" id="KV919125">
    <property type="protein sequence ID" value="OSX71549.1"/>
    <property type="molecule type" value="Genomic_DNA"/>
</dbReference>
<evidence type="ECO:0000313" key="2">
    <source>
        <dbReference type="EMBL" id="OSX71549.1"/>
    </source>
</evidence>
<dbReference type="AlphaFoldDB" id="A0A1X6NSD9"/>
<organism evidence="2 3">
    <name type="scientific">Porphyra umbilicalis</name>
    <name type="common">Purple laver</name>
    <name type="synonym">Red alga</name>
    <dbReference type="NCBI Taxonomy" id="2786"/>
    <lineage>
        <taxon>Eukaryota</taxon>
        <taxon>Rhodophyta</taxon>
        <taxon>Bangiophyceae</taxon>
        <taxon>Bangiales</taxon>
        <taxon>Bangiaceae</taxon>
        <taxon>Porphyra</taxon>
    </lineage>
</organism>
<feature type="region of interest" description="Disordered" evidence="1">
    <location>
        <begin position="1"/>
        <end position="56"/>
    </location>
</feature>
<protein>
    <submittedName>
        <fullName evidence="2">Uncharacterized protein</fullName>
    </submittedName>
</protein>
<feature type="region of interest" description="Disordered" evidence="1">
    <location>
        <begin position="84"/>
        <end position="165"/>
    </location>
</feature>
<evidence type="ECO:0000313" key="3">
    <source>
        <dbReference type="Proteomes" id="UP000218209"/>
    </source>
</evidence>